<feature type="transmembrane region" description="Helical" evidence="2">
    <location>
        <begin position="83"/>
        <end position="105"/>
    </location>
</feature>
<feature type="compositionally biased region" description="Low complexity" evidence="1">
    <location>
        <begin position="16"/>
        <end position="29"/>
    </location>
</feature>
<feature type="transmembrane region" description="Helical" evidence="2">
    <location>
        <begin position="111"/>
        <end position="132"/>
    </location>
</feature>
<dbReference type="AlphaFoldDB" id="A0A7W7RI11"/>
<keyword evidence="4" id="KW-1185">Reference proteome</keyword>
<reference evidence="3 4" key="1">
    <citation type="submission" date="2020-08" db="EMBL/GenBank/DDBJ databases">
        <title>Sequencing the genomes of 1000 actinobacteria strains.</title>
        <authorList>
            <person name="Klenk H.-P."/>
        </authorList>
    </citation>
    <scope>NUCLEOTIDE SEQUENCE [LARGE SCALE GENOMIC DNA]</scope>
    <source>
        <strain evidence="3 4">DSM 102030</strain>
    </source>
</reference>
<evidence type="ECO:0000313" key="3">
    <source>
        <dbReference type="EMBL" id="MBB4931958.1"/>
    </source>
</evidence>
<gene>
    <name evidence="3" type="ORF">F4561_002778</name>
</gene>
<sequence>MPPKKKTTRAPKRRPATSTAPTATPAPRETAVLGDPRRWPLVLWAVLVLVWLCGSALTFVLAMAEATYITSGAEVTTQSRRDVVGYLIGLLVFALGSPLAGAITAAVLRRWIAATVFALALLASAGLLFWIAPPGQILAAISGAY</sequence>
<keyword evidence="2" id="KW-1133">Transmembrane helix</keyword>
<dbReference type="RefSeq" id="WP_184578955.1">
    <property type="nucleotide sequence ID" value="NZ_JACHJT010000001.1"/>
</dbReference>
<accession>A0A7W7RI11</accession>
<comment type="caution">
    <text evidence="3">The sequence shown here is derived from an EMBL/GenBank/DDBJ whole genome shotgun (WGS) entry which is preliminary data.</text>
</comment>
<protein>
    <recommendedName>
        <fullName evidence="5">MFS transporter</fullName>
    </recommendedName>
</protein>
<name>A0A7W7RI11_9ACTN</name>
<feature type="compositionally biased region" description="Basic residues" evidence="1">
    <location>
        <begin position="1"/>
        <end position="15"/>
    </location>
</feature>
<evidence type="ECO:0008006" key="5">
    <source>
        <dbReference type="Google" id="ProtNLM"/>
    </source>
</evidence>
<evidence type="ECO:0000256" key="1">
    <source>
        <dbReference type="SAM" id="MobiDB-lite"/>
    </source>
</evidence>
<proteinExistence type="predicted"/>
<organism evidence="3 4">
    <name type="scientific">Lipingzhangella halophila</name>
    <dbReference type="NCBI Taxonomy" id="1783352"/>
    <lineage>
        <taxon>Bacteria</taxon>
        <taxon>Bacillati</taxon>
        <taxon>Actinomycetota</taxon>
        <taxon>Actinomycetes</taxon>
        <taxon>Streptosporangiales</taxon>
        <taxon>Nocardiopsidaceae</taxon>
        <taxon>Lipingzhangella</taxon>
    </lineage>
</organism>
<keyword evidence="2" id="KW-0812">Transmembrane</keyword>
<evidence type="ECO:0000256" key="2">
    <source>
        <dbReference type="SAM" id="Phobius"/>
    </source>
</evidence>
<dbReference type="InterPro" id="IPR036259">
    <property type="entry name" value="MFS_trans_sf"/>
</dbReference>
<feature type="transmembrane region" description="Helical" evidence="2">
    <location>
        <begin position="41"/>
        <end position="62"/>
    </location>
</feature>
<dbReference type="EMBL" id="JACHJT010000001">
    <property type="protein sequence ID" value="MBB4931958.1"/>
    <property type="molecule type" value="Genomic_DNA"/>
</dbReference>
<feature type="region of interest" description="Disordered" evidence="1">
    <location>
        <begin position="1"/>
        <end position="29"/>
    </location>
</feature>
<dbReference type="Gene3D" id="1.20.1250.20">
    <property type="entry name" value="MFS general substrate transporter like domains"/>
    <property type="match status" value="1"/>
</dbReference>
<keyword evidence="2" id="KW-0472">Membrane</keyword>
<dbReference type="Proteomes" id="UP000523007">
    <property type="component" value="Unassembled WGS sequence"/>
</dbReference>
<evidence type="ECO:0000313" key="4">
    <source>
        <dbReference type="Proteomes" id="UP000523007"/>
    </source>
</evidence>